<accession>A0ABV6DIR0</accession>
<comment type="subcellular location">
    <subcellularLocation>
        <location evidence="2">Spore coat</location>
    </subcellularLocation>
</comment>
<dbReference type="EMBL" id="JBHLWN010000031">
    <property type="protein sequence ID" value="MFC0212540.1"/>
    <property type="molecule type" value="Genomic_DNA"/>
</dbReference>
<dbReference type="PANTHER" id="PTHR39183:SF1">
    <property type="entry name" value="SPORE COAT PROTEIN F-LIKE PROTEIN YHCQ"/>
    <property type="match status" value="1"/>
</dbReference>
<proteinExistence type="inferred from homology"/>
<gene>
    <name evidence="4" type="ORF">ACFFK0_08700</name>
</gene>
<evidence type="ECO:0000256" key="3">
    <source>
        <dbReference type="ARBA" id="ARBA00024344"/>
    </source>
</evidence>
<protein>
    <submittedName>
        <fullName evidence="4">Spore coat protein</fullName>
    </submittedName>
</protein>
<evidence type="ECO:0000256" key="1">
    <source>
        <dbReference type="ARBA" id="ARBA00022969"/>
    </source>
</evidence>
<evidence type="ECO:0000313" key="4">
    <source>
        <dbReference type="EMBL" id="MFC0212540.1"/>
    </source>
</evidence>
<keyword evidence="1" id="KW-0749">Sporulation</keyword>
<dbReference type="Pfam" id="PF07875">
    <property type="entry name" value="Coat_F"/>
    <property type="match status" value="1"/>
</dbReference>
<dbReference type="Proteomes" id="UP001589776">
    <property type="component" value="Unassembled WGS sequence"/>
</dbReference>
<dbReference type="InterPro" id="IPR012851">
    <property type="entry name" value="Spore_coat_CotF-like"/>
</dbReference>
<name>A0ABV6DIR0_9BACL</name>
<organism evidence="4 5">
    <name type="scientific">Paenibacillus chartarius</name>
    <dbReference type="NCBI Taxonomy" id="747481"/>
    <lineage>
        <taxon>Bacteria</taxon>
        <taxon>Bacillati</taxon>
        <taxon>Bacillota</taxon>
        <taxon>Bacilli</taxon>
        <taxon>Bacillales</taxon>
        <taxon>Paenibacillaceae</taxon>
        <taxon>Paenibacillus</taxon>
    </lineage>
</organism>
<comment type="similarity">
    <text evidence="3">Belongs to the CotF family.</text>
</comment>
<dbReference type="InterPro" id="IPR012347">
    <property type="entry name" value="Ferritin-like"/>
</dbReference>
<keyword evidence="5" id="KW-1185">Reference proteome</keyword>
<dbReference type="PANTHER" id="PTHR39183">
    <property type="entry name" value="SPORE COAT PROTEIN F-LIKE PROTEIN YHCQ"/>
    <property type="match status" value="1"/>
</dbReference>
<comment type="caution">
    <text evidence="4">The sequence shown here is derived from an EMBL/GenBank/DDBJ whole genome shotgun (WGS) entry which is preliminary data.</text>
</comment>
<reference evidence="4 5" key="1">
    <citation type="submission" date="2024-09" db="EMBL/GenBank/DDBJ databases">
        <authorList>
            <person name="Sun Q."/>
            <person name="Mori K."/>
        </authorList>
    </citation>
    <scope>NUCLEOTIDE SEQUENCE [LARGE SCALE GENOMIC DNA]</scope>
    <source>
        <strain evidence="4 5">CCM 7759</strain>
    </source>
</reference>
<keyword evidence="4" id="KW-0167">Capsid protein</keyword>
<evidence type="ECO:0000313" key="5">
    <source>
        <dbReference type="Proteomes" id="UP001589776"/>
    </source>
</evidence>
<dbReference type="RefSeq" id="WP_377469726.1">
    <property type="nucleotide sequence ID" value="NZ_JBHLWN010000031.1"/>
</dbReference>
<dbReference type="Gene3D" id="1.20.1260.10">
    <property type="match status" value="1"/>
</dbReference>
<sequence length="164" mass="18587">MEENPRYPKHLAWHETLELHELVSFQSGQLISFKKKLPSIHDPALKSLYAEAIRSIENNLHELLRFYPQAPVADHRDKDDVEPLAAESGQLLGFSKTAVRNYATAITETATPKLKMTFVKHLHGAIALHGKVFAFMYERGYYPAYDLKQLLAGDMANAQKALKL</sequence>
<evidence type="ECO:0000256" key="2">
    <source>
        <dbReference type="ARBA" id="ARBA00024325"/>
    </source>
</evidence>
<keyword evidence="4" id="KW-0946">Virion</keyword>